<accession>A0ABU6VM48</accession>
<dbReference type="InterPro" id="IPR046796">
    <property type="entry name" value="Transposase_32_dom"/>
</dbReference>
<evidence type="ECO:0000259" key="2">
    <source>
        <dbReference type="Pfam" id="PF20167"/>
    </source>
</evidence>
<feature type="non-terminal residue" evidence="3">
    <location>
        <position position="462"/>
    </location>
</feature>
<feature type="compositionally biased region" description="Low complexity" evidence="1">
    <location>
        <begin position="375"/>
        <end position="389"/>
    </location>
</feature>
<evidence type="ECO:0000313" key="4">
    <source>
        <dbReference type="Proteomes" id="UP001341840"/>
    </source>
</evidence>
<evidence type="ECO:0000256" key="1">
    <source>
        <dbReference type="SAM" id="MobiDB-lite"/>
    </source>
</evidence>
<sequence length="462" mass="53236">MLEMHLTLVDSITLILAFFTSYTISHGFPHINFSIHIWQASSTRVRGSTSQQQPPLEIQLYETPAHEERAKILEERRALHERTIKFPKGEDTFEERILARGWEFMYEPSILINLSWVREFYANRTKKDQREIFLRGKKISCTVNTIAKILNIPKFKGECGYSEISVAYNKNALNMDDVLKVIGKEGATWWEDPRNPVIPARTKKMILNYEAWMWLKLIVCNINPTRHETTLSMEIVLFIYALMMDMPVCLASVMSYAMNTDPTKTKTHLLIFPMFITKWAQENNVPRFSGDVILKIPKSQQFFPFGKWHEDDEEVPPPVPPPAAPADIPAPSAPSSPEPSRKDLMRALRRNERIMRRHEQLMLMLHPGLDTSGLEQISSPEISQSQQEQRAGSAEKGNAEEDEDFQSAEATGDASTYTWDGVRGRRVDHKRFGGVTLHTWCTEDRAHVKCGEVEFRNFHKQF</sequence>
<dbReference type="EMBL" id="JASCZI010151858">
    <property type="protein sequence ID" value="MED6174682.1"/>
    <property type="molecule type" value="Genomic_DNA"/>
</dbReference>
<organism evidence="3 4">
    <name type="scientific">Stylosanthes scabra</name>
    <dbReference type="NCBI Taxonomy" id="79078"/>
    <lineage>
        <taxon>Eukaryota</taxon>
        <taxon>Viridiplantae</taxon>
        <taxon>Streptophyta</taxon>
        <taxon>Embryophyta</taxon>
        <taxon>Tracheophyta</taxon>
        <taxon>Spermatophyta</taxon>
        <taxon>Magnoliopsida</taxon>
        <taxon>eudicotyledons</taxon>
        <taxon>Gunneridae</taxon>
        <taxon>Pentapetalae</taxon>
        <taxon>rosids</taxon>
        <taxon>fabids</taxon>
        <taxon>Fabales</taxon>
        <taxon>Fabaceae</taxon>
        <taxon>Papilionoideae</taxon>
        <taxon>50 kb inversion clade</taxon>
        <taxon>dalbergioids sensu lato</taxon>
        <taxon>Dalbergieae</taxon>
        <taxon>Pterocarpus clade</taxon>
        <taxon>Stylosanthes</taxon>
    </lineage>
</organism>
<protein>
    <recommendedName>
        <fullName evidence="2">Putative plant transposon protein domain-containing protein</fullName>
    </recommendedName>
</protein>
<dbReference type="Pfam" id="PF20167">
    <property type="entry name" value="Transposase_32"/>
    <property type="match status" value="1"/>
</dbReference>
<evidence type="ECO:0000313" key="3">
    <source>
        <dbReference type="EMBL" id="MED6174682.1"/>
    </source>
</evidence>
<gene>
    <name evidence="3" type="ORF">PIB30_071374</name>
</gene>
<proteinExistence type="predicted"/>
<dbReference type="Proteomes" id="UP001341840">
    <property type="component" value="Unassembled WGS sequence"/>
</dbReference>
<comment type="caution">
    <text evidence="3">The sequence shown here is derived from an EMBL/GenBank/DDBJ whole genome shotgun (WGS) entry which is preliminary data.</text>
</comment>
<feature type="region of interest" description="Disordered" evidence="1">
    <location>
        <begin position="308"/>
        <end position="342"/>
    </location>
</feature>
<feature type="region of interest" description="Disordered" evidence="1">
    <location>
        <begin position="370"/>
        <end position="413"/>
    </location>
</feature>
<name>A0ABU6VM48_9FABA</name>
<keyword evidence="4" id="KW-1185">Reference proteome</keyword>
<feature type="domain" description="Putative plant transposon protein" evidence="2">
    <location>
        <begin position="99"/>
        <end position="286"/>
    </location>
</feature>
<reference evidence="3 4" key="1">
    <citation type="journal article" date="2023" name="Plants (Basel)">
        <title>Bridging the Gap: Combining Genomics and Transcriptomics Approaches to Understand Stylosanthes scabra, an Orphan Legume from the Brazilian Caatinga.</title>
        <authorList>
            <person name="Ferreira-Neto J.R.C."/>
            <person name="da Silva M.D."/>
            <person name="Binneck E."/>
            <person name="de Melo N.F."/>
            <person name="da Silva R.H."/>
            <person name="de Melo A.L.T.M."/>
            <person name="Pandolfi V."/>
            <person name="Bustamante F.O."/>
            <person name="Brasileiro-Vidal A.C."/>
            <person name="Benko-Iseppon A.M."/>
        </authorList>
    </citation>
    <scope>NUCLEOTIDE SEQUENCE [LARGE SCALE GENOMIC DNA]</scope>
    <source>
        <tissue evidence="3">Leaves</tissue>
    </source>
</reference>